<dbReference type="Proteomes" id="UP000539265">
    <property type="component" value="Unassembled WGS sequence"/>
</dbReference>
<protein>
    <submittedName>
        <fullName evidence="6">Signal transduction histidine kinase</fullName>
    </submittedName>
</protein>
<evidence type="ECO:0000259" key="5">
    <source>
        <dbReference type="PROSITE" id="PS50109"/>
    </source>
</evidence>
<dbReference type="Gene3D" id="2.60.40.10">
    <property type="entry name" value="Immunoglobulins"/>
    <property type="match status" value="1"/>
</dbReference>
<dbReference type="InterPro" id="IPR011712">
    <property type="entry name" value="Sig_transdc_His_kin_sub3_dim/P"/>
</dbReference>
<dbReference type="InterPro" id="IPR011110">
    <property type="entry name" value="Reg_prop"/>
</dbReference>
<feature type="domain" description="Histidine kinase" evidence="5">
    <location>
        <begin position="824"/>
        <end position="1014"/>
    </location>
</feature>
<evidence type="ECO:0000256" key="1">
    <source>
        <dbReference type="ARBA" id="ARBA00022679"/>
    </source>
</evidence>
<dbReference type="Pfam" id="PF07494">
    <property type="entry name" value="Reg_prop"/>
    <property type="match status" value="4"/>
</dbReference>
<reference evidence="6" key="1">
    <citation type="submission" date="2020-08" db="EMBL/GenBank/DDBJ databases">
        <title>Genomic Encyclopedia of Type Strains, Phase III (KMG-III): the genomes of soil and plant-associated and newly described type strains.</title>
        <authorList>
            <person name="Whitman W."/>
        </authorList>
    </citation>
    <scope>NUCLEOTIDE SEQUENCE [LARGE SCALE GENOMIC DNA]</scope>
    <source>
        <strain evidence="6">CECT 8628</strain>
    </source>
</reference>
<dbReference type="GO" id="GO:0016020">
    <property type="term" value="C:membrane"/>
    <property type="evidence" value="ECO:0007669"/>
    <property type="project" value="InterPro"/>
</dbReference>
<gene>
    <name evidence="6" type="ORF">FHS11_005164</name>
</gene>
<evidence type="ECO:0000256" key="4">
    <source>
        <dbReference type="SAM" id="Phobius"/>
    </source>
</evidence>
<dbReference type="InterPro" id="IPR003594">
    <property type="entry name" value="HATPase_dom"/>
</dbReference>
<feature type="transmembrane region" description="Helical" evidence="4">
    <location>
        <begin position="786"/>
        <end position="805"/>
    </location>
</feature>
<dbReference type="InterPro" id="IPR015943">
    <property type="entry name" value="WD40/YVTN_repeat-like_dom_sf"/>
</dbReference>
<keyword evidence="2 6" id="KW-0418">Kinase</keyword>
<evidence type="ECO:0000256" key="3">
    <source>
        <dbReference type="ARBA" id="ARBA00023012"/>
    </source>
</evidence>
<dbReference type="SUPFAM" id="SSF55874">
    <property type="entry name" value="ATPase domain of HSP90 chaperone/DNA topoisomerase II/histidine kinase"/>
    <property type="match status" value="1"/>
</dbReference>
<keyword evidence="7" id="KW-1185">Reference proteome</keyword>
<proteinExistence type="predicted"/>
<dbReference type="Gene3D" id="3.30.565.10">
    <property type="entry name" value="Histidine kinase-like ATPase, C-terminal domain"/>
    <property type="match status" value="1"/>
</dbReference>
<evidence type="ECO:0000256" key="2">
    <source>
        <dbReference type="ARBA" id="ARBA00022777"/>
    </source>
</evidence>
<dbReference type="AlphaFoldDB" id="A0A839SLD9"/>
<sequence length="1014" mass="114236">MYRQLILFLLLNSLLLPVRSQKLDNIKPAYISVKDGLPDATINSICQDDDGFLWIGTNNGLSRYDGVEFKNFYHSKTNPSLPGNDIKSLQKLPGHRLLVATTTGLCLFNTRANTFTNLLVPASAKMFPFENNFTMVKIDKGNNIWAASQTCLYKLDQHLRVLQVTRGLSEQEIGVAGVLFVESIVPLPDGNVLFRLLHAKRPQYYIYTPADGKIIPLNQKKDFPLAMLDNLNVRDIAFDYQGNAWFVKHLVDSVFFFNSGSGRISGASFNHMPGKGQIYFNSHISLINNRLAGCTLSDGGLVNWNSDPSAFARQGLSSNVLLPDAHVICALYDNENNLWIGTLNGLYKFSLIAKAVTTSVLPEYTADHRGIDLAGIFMVNKKIFLSTTGGGVFYTKQIDEPWRSISWKNNSELNITWNVRAAGRDTYWIGTQKGVYEWKEDTRQLKLVNWPGNAKLIESYPIVTQFTDKENTLWMGLGFGGGLAAYNLKDHNLKIYSKTNNENNLPIRFPVTIAEDEYGDLWMGGVEGRGLVKWERKTGRFTIFPPLYNTDFDNGVINSLYADHKGKVWLGTNSGLVKFDILTHSVQKYDMPGGLSSNTIYSLTADNNYHLWIGTKNGLNCMDLRKARFFSFSGYFQLSDEPVINVKFDSAANKIYFNTRHTFNSLNPDEWLQPRGSPKILITAVTSSGDNLNPATTINLPANDNNISIAYSAVNLVDGPQNKYFYRLNELSKNWIAAGSTRQITFSNLLSGKYTFRVRAQLSDGTMSRNEATLLFSVDTPYYKSWIFIISVVMLVAGVIYLLYLNRIRQLMHLQSIRNSIATDLHDDIGSTLSNINILTELSRANLNEPDKAKSFLKRITEEVNTSNQSLDDIVWSINSLNDSFDEITARMRRYAAEIFEGANIAYHVHVDEKLSQRKLHMEKRKDIYLVFKEAVNNIYKHAEASSVEINMKTDQHFFQMIISDNGRGFDTAKPSVRNGLKNMKTRVAKWRGSLTVLSVANKGTVVTIIVPIT</sequence>
<dbReference type="GO" id="GO:0046983">
    <property type="term" value="F:protein dimerization activity"/>
    <property type="evidence" value="ECO:0007669"/>
    <property type="project" value="InterPro"/>
</dbReference>
<dbReference type="Pfam" id="PF07730">
    <property type="entry name" value="HisKA_3"/>
    <property type="match status" value="1"/>
</dbReference>
<dbReference type="Gene3D" id="1.20.5.1930">
    <property type="match status" value="1"/>
</dbReference>
<keyword evidence="1" id="KW-0808">Transferase</keyword>
<keyword evidence="4" id="KW-0472">Membrane</keyword>
<dbReference type="InterPro" id="IPR036890">
    <property type="entry name" value="HATPase_C_sf"/>
</dbReference>
<keyword evidence="3" id="KW-0902">Two-component regulatory system</keyword>
<dbReference type="PROSITE" id="PS50109">
    <property type="entry name" value="HIS_KIN"/>
    <property type="match status" value="1"/>
</dbReference>
<dbReference type="Gene3D" id="2.130.10.10">
    <property type="entry name" value="YVTN repeat-like/Quinoprotein amine dehydrogenase"/>
    <property type="match status" value="2"/>
</dbReference>
<keyword evidence="4" id="KW-0812">Transmembrane</keyword>
<dbReference type="CDD" id="cd16917">
    <property type="entry name" value="HATPase_UhpB-NarQ-NarX-like"/>
    <property type="match status" value="1"/>
</dbReference>
<dbReference type="SUPFAM" id="SSF63829">
    <property type="entry name" value="Calcium-dependent phosphotriesterase"/>
    <property type="match status" value="2"/>
</dbReference>
<dbReference type="GO" id="GO:0000155">
    <property type="term" value="F:phosphorelay sensor kinase activity"/>
    <property type="evidence" value="ECO:0007669"/>
    <property type="project" value="InterPro"/>
</dbReference>
<dbReference type="InterPro" id="IPR011123">
    <property type="entry name" value="Y_Y_Y"/>
</dbReference>
<accession>A0A839SLD9</accession>
<comment type="caution">
    <text evidence="6">The sequence shown here is derived from an EMBL/GenBank/DDBJ whole genome shotgun (WGS) entry which is preliminary data.</text>
</comment>
<evidence type="ECO:0000313" key="6">
    <source>
        <dbReference type="EMBL" id="MBB3058706.1"/>
    </source>
</evidence>
<dbReference type="InterPro" id="IPR005467">
    <property type="entry name" value="His_kinase_dom"/>
</dbReference>
<organism evidence="6 7">
    <name type="scientific">Mucilaginibacter gotjawali</name>
    <dbReference type="NCBI Taxonomy" id="1550579"/>
    <lineage>
        <taxon>Bacteria</taxon>
        <taxon>Pseudomonadati</taxon>
        <taxon>Bacteroidota</taxon>
        <taxon>Sphingobacteriia</taxon>
        <taxon>Sphingobacteriales</taxon>
        <taxon>Sphingobacteriaceae</taxon>
        <taxon>Mucilaginibacter</taxon>
    </lineage>
</organism>
<dbReference type="InterPro" id="IPR050482">
    <property type="entry name" value="Sensor_HK_TwoCompSys"/>
</dbReference>
<evidence type="ECO:0000313" key="7">
    <source>
        <dbReference type="Proteomes" id="UP000539265"/>
    </source>
</evidence>
<keyword evidence="4" id="KW-1133">Transmembrane helix</keyword>
<name>A0A839SLD9_9SPHI</name>
<dbReference type="Pfam" id="PF07495">
    <property type="entry name" value="Y_Y_Y"/>
    <property type="match status" value="1"/>
</dbReference>
<dbReference type="EMBL" id="JACHWX010000024">
    <property type="protein sequence ID" value="MBB3058706.1"/>
    <property type="molecule type" value="Genomic_DNA"/>
</dbReference>
<dbReference type="RefSeq" id="WP_183476369.1">
    <property type="nucleotide sequence ID" value="NZ_JACHWX010000024.1"/>
</dbReference>
<dbReference type="InterPro" id="IPR013783">
    <property type="entry name" value="Ig-like_fold"/>
</dbReference>
<dbReference type="PANTHER" id="PTHR24421:SF63">
    <property type="entry name" value="SENSOR HISTIDINE KINASE DESK"/>
    <property type="match status" value="1"/>
</dbReference>
<dbReference type="Pfam" id="PF02518">
    <property type="entry name" value="HATPase_c"/>
    <property type="match status" value="1"/>
</dbReference>
<dbReference type="PANTHER" id="PTHR24421">
    <property type="entry name" value="NITRATE/NITRITE SENSOR PROTEIN NARX-RELATED"/>
    <property type="match status" value="1"/>
</dbReference>